<evidence type="ECO:0000313" key="3">
    <source>
        <dbReference type="Proteomes" id="UP000033140"/>
    </source>
</evidence>
<comment type="caution">
    <text evidence="2">The sequence shown here is derived from an EMBL/GenBank/DDBJ whole genome shotgun (WGS) entry which is preliminary data.</text>
</comment>
<evidence type="ECO:0000313" key="2">
    <source>
        <dbReference type="EMBL" id="GAO51773.1"/>
    </source>
</evidence>
<feature type="compositionally biased region" description="Basic residues" evidence="1">
    <location>
        <begin position="9"/>
        <end position="19"/>
    </location>
</feature>
<gene>
    <name evidence="2" type="ORF">G7K_5866-t1</name>
</gene>
<reference evidence="2 3" key="2">
    <citation type="journal article" date="2014" name="J. Gen. Appl. Microbiol.">
        <title>The early diverging ascomycetous budding yeast Saitoella complicata has three histone deacetylases belonging to the Clr6, Hos2, and Rpd3 lineages.</title>
        <authorList>
            <person name="Nishida H."/>
            <person name="Matsumoto T."/>
            <person name="Kondo S."/>
            <person name="Hamamoto M."/>
            <person name="Yoshikawa H."/>
        </authorList>
    </citation>
    <scope>NUCLEOTIDE SEQUENCE [LARGE SCALE GENOMIC DNA]</scope>
    <source>
        <strain evidence="2 3">NRRL Y-17804</strain>
    </source>
</reference>
<protein>
    <submittedName>
        <fullName evidence="2">Uncharacterized protein</fullName>
    </submittedName>
</protein>
<dbReference type="AlphaFoldDB" id="A0A0E9NPP1"/>
<reference evidence="2 3" key="3">
    <citation type="journal article" date="2015" name="Genome Announc.">
        <title>Draft Genome Sequence of the Archiascomycetous Yeast Saitoella complicata.</title>
        <authorList>
            <person name="Yamauchi K."/>
            <person name="Kondo S."/>
            <person name="Hamamoto M."/>
            <person name="Takahashi Y."/>
            <person name="Ogura Y."/>
            <person name="Hayashi T."/>
            <person name="Nishida H."/>
        </authorList>
    </citation>
    <scope>NUCLEOTIDE SEQUENCE [LARGE SCALE GENOMIC DNA]</scope>
    <source>
        <strain evidence="2 3">NRRL Y-17804</strain>
    </source>
</reference>
<proteinExistence type="predicted"/>
<accession>A0A0E9NPP1</accession>
<dbReference type="Proteomes" id="UP000033140">
    <property type="component" value="Unassembled WGS sequence"/>
</dbReference>
<feature type="compositionally biased region" description="Basic and acidic residues" evidence="1">
    <location>
        <begin position="25"/>
        <end position="35"/>
    </location>
</feature>
<dbReference type="EMBL" id="BACD03000052">
    <property type="protein sequence ID" value="GAO51773.1"/>
    <property type="molecule type" value="Genomic_DNA"/>
</dbReference>
<reference evidence="2 3" key="1">
    <citation type="journal article" date="2011" name="J. Gen. Appl. Microbiol.">
        <title>Draft genome sequencing of the enigmatic yeast Saitoella complicata.</title>
        <authorList>
            <person name="Nishida H."/>
            <person name="Hamamoto M."/>
            <person name="Sugiyama J."/>
        </authorList>
    </citation>
    <scope>NUCLEOTIDE SEQUENCE [LARGE SCALE GENOMIC DNA]</scope>
    <source>
        <strain evidence="2 3">NRRL Y-17804</strain>
    </source>
</reference>
<feature type="region of interest" description="Disordered" evidence="1">
    <location>
        <begin position="1"/>
        <end position="75"/>
    </location>
</feature>
<sequence>MASGNVKPIHTKNEKKRFHNFFLEPIHDMQNDKPGQEPNENHTVTSHVQRETSNKSSSPTPKPWAKTGRGSALGP</sequence>
<keyword evidence="3" id="KW-1185">Reference proteome</keyword>
<evidence type="ECO:0000256" key="1">
    <source>
        <dbReference type="SAM" id="MobiDB-lite"/>
    </source>
</evidence>
<organism evidence="2 3">
    <name type="scientific">Saitoella complicata (strain BCRC 22490 / CBS 7301 / JCM 7358 / NBRC 10748 / NRRL Y-17804)</name>
    <dbReference type="NCBI Taxonomy" id="698492"/>
    <lineage>
        <taxon>Eukaryota</taxon>
        <taxon>Fungi</taxon>
        <taxon>Dikarya</taxon>
        <taxon>Ascomycota</taxon>
        <taxon>Taphrinomycotina</taxon>
        <taxon>Taphrinomycotina incertae sedis</taxon>
        <taxon>Saitoella</taxon>
    </lineage>
</organism>
<name>A0A0E9NPP1_SAICN</name>